<dbReference type="InterPro" id="IPR051468">
    <property type="entry name" value="Fungal_SecMetab_SDRs"/>
</dbReference>
<dbReference type="InterPro" id="IPR036291">
    <property type="entry name" value="NAD(P)-bd_dom_sf"/>
</dbReference>
<dbReference type="OrthoDB" id="6411395at2759"/>
<dbReference type="GO" id="GO:0016491">
    <property type="term" value="F:oxidoreductase activity"/>
    <property type="evidence" value="ECO:0007669"/>
    <property type="project" value="TreeGrafter"/>
</dbReference>
<dbReference type="AlphaFoldDB" id="A0A4Y2C7F4"/>
<reference evidence="1 2" key="1">
    <citation type="journal article" date="2019" name="Sci. Rep.">
        <title>Orb-weaving spider Araneus ventricosus genome elucidates the spidroin gene catalogue.</title>
        <authorList>
            <person name="Kono N."/>
            <person name="Nakamura H."/>
            <person name="Ohtoshi R."/>
            <person name="Moran D.A.P."/>
            <person name="Shinohara A."/>
            <person name="Yoshida Y."/>
            <person name="Fujiwara M."/>
            <person name="Mori M."/>
            <person name="Tomita M."/>
            <person name="Arakawa K."/>
        </authorList>
    </citation>
    <scope>NUCLEOTIDE SEQUENCE [LARGE SCALE GENOMIC DNA]</scope>
</reference>
<dbReference type="Pfam" id="PF00106">
    <property type="entry name" value="adh_short"/>
    <property type="match status" value="1"/>
</dbReference>
<dbReference type="SUPFAM" id="SSF51735">
    <property type="entry name" value="NAD(P)-binding Rossmann-fold domains"/>
    <property type="match status" value="1"/>
</dbReference>
<evidence type="ECO:0000313" key="2">
    <source>
        <dbReference type="Proteomes" id="UP000499080"/>
    </source>
</evidence>
<keyword evidence="2" id="KW-1185">Reference proteome</keyword>
<evidence type="ECO:0000313" key="1">
    <source>
        <dbReference type="EMBL" id="GBM00303.1"/>
    </source>
</evidence>
<sequence length="306" mass="33961">MSLPNGIIFAYGNNLIVKLSFIDGEVGHSGWSPKFIALRSLEEKDVLSRKKMDVESVMVTGANRGIGLEFVRQLVKLNKPPKFVFATYRSETAVQALKKIKDESEQTEVVLIKMDVRSLNDIENAQKIIEEKVGDKGLNLLINNAGVMKFEGFPEITEEDFLFHFTTNTIAPVIVLKKMLPLLQRAAAHKTTGMSVSRAAVLNLSSELAAISTAMNEFFREFPPVMGYSVSKIAMNMAMRKAAFTVQEQGILVVNMCPGWVKTDMGTEHALLEVSESVSDMMKTLPELNESHHGSHLDRNGKVVPF</sequence>
<dbReference type="Proteomes" id="UP000499080">
    <property type="component" value="Unassembled WGS sequence"/>
</dbReference>
<protein>
    <submittedName>
        <fullName evidence="1">Putative oxidoreductase C663.08c</fullName>
    </submittedName>
</protein>
<organism evidence="1 2">
    <name type="scientific">Araneus ventricosus</name>
    <name type="common">Orbweaver spider</name>
    <name type="synonym">Epeira ventricosa</name>
    <dbReference type="NCBI Taxonomy" id="182803"/>
    <lineage>
        <taxon>Eukaryota</taxon>
        <taxon>Metazoa</taxon>
        <taxon>Ecdysozoa</taxon>
        <taxon>Arthropoda</taxon>
        <taxon>Chelicerata</taxon>
        <taxon>Arachnida</taxon>
        <taxon>Araneae</taxon>
        <taxon>Araneomorphae</taxon>
        <taxon>Entelegynae</taxon>
        <taxon>Araneoidea</taxon>
        <taxon>Araneidae</taxon>
        <taxon>Araneus</taxon>
    </lineage>
</organism>
<dbReference type="InterPro" id="IPR002347">
    <property type="entry name" value="SDR_fam"/>
</dbReference>
<dbReference type="PANTHER" id="PTHR43544">
    <property type="entry name" value="SHORT-CHAIN DEHYDROGENASE/REDUCTASE"/>
    <property type="match status" value="1"/>
</dbReference>
<comment type="caution">
    <text evidence="1">The sequence shown here is derived from an EMBL/GenBank/DDBJ whole genome shotgun (WGS) entry which is preliminary data.</text>
</comment>
<dbReference type="PRINTS" id="PR00081">
    <property type="entry name" value="GDHRDH"/>
</dbReference>
<dbReference type="Gene3D" id="3.40.50.720">
    <property type="entry name" value="NAD(P)-binding Rossmann-like Domain"/>
    <property type="match status" value="1"/>
</dbReference>
<name>A0A4Y2C7F4_ARAVE</name>
<proteinExistence type="predicted"/>
<accession>A0A4Y2C7F4</accession>
<dbReference type="PANTHER" id="PTHR43544:SF33">
    <property type="entry name" value="C-FACTOR"/>
    <property type="match status" value="1"/>
</dbReference>
<dbReference type="GO" id="GO:0005737">
    <property type="term" value="C:cytoplasm"/>
    <property type="evidence" value="ECO:0007669"/>
    <property type="project" value="TreeGrafter"/>
</dbReference>
<dbReference type="CDD" id="cd05325">
    <property type="entry name" value="carb_red_sniffer_like_SDR_c"/>
    <property type="match status" value="1"/>
</dbReference>
<gene>
    <name evidence="1" type="primary">SPCC663.08c</name>
    <name evidence="1" type="ORF">AVEN_32646_1</name>
</gene>
<dbReference type="EMBL" id="BGPR01000155">
    <property type="protein sequence ID" value="GBM00303.1"/>
    <property type="molecule type" value="Genomic_DNA"/>
</dbReference>